<dbReference type="EMBL" id="VFIA01000001">
    <property type="protein sequence ID" value="MBC3789789.1"/>
    <property type="molecule type" value="Genomic_DNA"/>
</dbReference>
<dbReference type="Pfam" id="PF00117">
    <property type="entry name" value="GATase"/>
    <property type="match status" value="1"/>
</dbReference>
<dbReference type="SUPFAM" id="SSF52317">
    <property type="entry name" value="Class I glutamine amidotransferase-like"/>
    <property type="match status" value="1"/>
</dbReference>
<dbReference type="CDD" id="cd03113">
    <property type="entry name" value="CTPS_N"/>
    <property type="match status" value="1"/>
</dbReference>
<evidence type="ECO:0000259" key="11">
    <source>
        <dbReference type="Pfam" id="PF00117"/>
    </source>
</evidence>
<comment type="catalytic activity">
    <reaction evidence="9">
        <text>L-glutamine + H2O = L-glutamate + NH4(+)</text>
        <dbReference type="Rhea" id="RHEA:15889"/>
        <dbReference type="ChEBI" id="CHEBI:15377"/>
        <dbReference type="ChEBI" id="CHEBI:28938"/>
        <dbReference type="ChEBI" id="CHEBI:29985"/>
        <dbReference type="ChEBI" id="CHEBI:58359"/>
    </reaction>
</comment>
<evidence type="ECO:0000256" key="5">
    <source>
        <dbReference type="ARBA" id="ARBA00022840"/>
    </source>
</evidence>
<dbReference type="InterPro" id="IPR029062">
    <property type="entry name" value="Class_I_gatase-like"/>
</dbReference>
<organism evidence="13 14">
    <name type="scientific">Spirosoma utsteinense</name>
    <dbReference type="NCBI Taxonomy" id="2585773"/>
    <lineage>
        <taxon>Bacteria</taxon>
        <taxon>Pseudomonadati</taxon>
        <taxon>Bacteroidota</taxon>
        <taxon>Cytophagia</taxon>
        <taxon>Cytophagales</taxon>
        <taxon>Cytophagaceae</taxon>
        <taxon>Spirosoma</taxon>
    </lineage>
</organism>
<feature type="binding site" evidence="9">
    <location>
        <begin position="155"/>
        <end position="157"/>
    </location>
    <ligand>
        <name>CTP</name>
        <dbReference type="ChEBI" id="CHEBI:37563"/>
        <note>allosteric inhibitor</note>
    </ligand>
</feature>
<dbReference type="InterPro" id="IPR033828">
    <property type="entry name" value="GATase1_CTP_Synthase"/>
</dbReference>
<feature type="binding site" evidence="9">
    <location>
        <position position="363"/>
    </location>
    <ligand>
        <name>L-glutamine</name>
        <dbReference type="ChEBI" id="CHEBI:58359"/>
    </ligand>
</feature>
<dbReference type="PANTHER" id="PTHR11550:SF0">
    <property type="entry name" value="CTP SYNTHASE-RELATED"/>
    <property type="match status" value="1"/>
</dbReference>
<proteinExistence type="inferred from homology"/>
<dbReference type="RefSeq" id="WP_186735240.1">
    <property type="nucleotide sequence ID" value="NZ_VFIA01000001.1"/>
</dbReference>
<dbReference type="CDD" id="cd01746">
    <property type="entry name" value="GATase1_CTP_Synthase"/>
    <property type="match status" value="1"/>
</dbReference>
<feature type="binding site" evidence="9">
    <location>
        <begin position="391"/>
        <end position="394"/>
    </location>
    <ligand>
        <name>L-glutamine</name>
        <dbReference type="ChEBI" id="CHEBI:58359"/>
    </ligand>
</feature>
<dbReference type="InterPro" id="IPR004468">
    <property type="entry name" value="CTP_synthase"/>
</dbReference>
<feature type="active site" description="Nucleophile; for glutamine hydrolysis" evidence="9">
    <location>
        <position position="390"/>
    </location>
</feature>
<keyword evidence="4 9" id="KW-0547">Nucleotide-binding</keyword>
<feature type="binding site" evidence="9">
    <location>
        <begin position="195"/>
        <end position="200"/>
    </location>
    <ligand>
        <name>CTP</name>
        <dbReference type="ChEBI" id="CHEBI:37563"/>
        <note>allosteric inhibitor</note>
    </ligand>
</feature>
<feature type="region of interest" description="Amidoligase domain" evidence="9">
    <location>
        <begin position="1"/>
        <end position="274"/>
    </location>
</feature>
<comment type="pathway">
    <text evidence="1 9">Pyrimidine metabolism; CTP biosynthesis via de novo pathway; CTP from UDP: step 2/2.</text>
</comment>
<feature type="binding site" evidence="9">
    <location>
        <position position="61"/>
    </location>
    <ligand>
        <name>L-glutamine</name>
        <dbReference type="ChEBI" id="CHEBI:58359"/>
    </ligand>
</feature>
<evidence type="ECO:0000313" key="14">
    <source>
        <dbReference type="Proteomes" id="UP000700732"/>
    </source>
</evidence>
<dbReference type="PANTHER" id="PTHR11550">
    <property type="entry name" value="CTP SYNTHASE"/>
    <property type="match status" value="1"/>
</dbReference>
<dbReference type="NCBIfam" id="TIGR00337">
    <property type="entry name" value="PyrG"/>
    <property type="match status" value="1"/>
</dbReference>
<feature type="binding site" evidence="9">
    <location>
        <position position="78"/>
    </location>
    <ligand>
        <name>Mg(2+)</name>
        <dbReference type="ChEBI" id="CHEBI:18420"/>
    </ligand>
</feature>
<evidence type="ECO:0000256" key="9">
    <source>
        <dbReference type="HAMAP-Rule" id="MF_01227"/>
    </source>
</evidence>
<feature type="active site" evidence="9">
    <location>
        <position position="516"/>
    </location>
</feature>
<feature type="binding site" evidence="9">
    <location>
        <position position="20"/>
    </location>
    <ligand>
        <name>CTP</name>
        <dbReference type="ChEBI" id="CHEBI:37563"/>
        <note>allosteric inhibitor</note>
    </ligand>
</feature>
<feature type="region of interest" description="Disordered" evidence="10">
    <location>
        <begin position="544"/>
        <end position="568"/>
    </location>
</feature>
<evidence type="ECO:0000259" key="12">
    <source>
        <dbReference type="Pfam" id="PF06418"/>
    </source>
</evidence>
<feature type="binding site" evidence="9">
    <location>
        <position position="231"/>
    </location>
    <ligand>
        <name>UTP</name>
        <dbReference type="ChEBI" id="CHEBI:46398"/>
    </ligand>
</feature>
<comment type="activity regulation">
    <text evidence="9">Allosterically activated by GTP, when glutamine is the substrate; GTP has no effect on the reaction when ammonia is the substrate. The allosteric effector GTP functions by stabilizing the protein conformation that binds the tetrahedral intermediate(s) formed during glutamine hydrolysis. Inhibited by the product CTP, via allosteric rather than competitive inhibition.</text>
</comment>
<feature type="binding site" evidence="9">
    <location>
        <position position="249"/>
    </location>
    <ligand>
        <name>ATP</name>
        <dbReference type="ChEBI" id="CHEBI:30616"/>
    </ligand>
</feature>
<feature type="binding site" evidence="9">
    <location>
        <position position="414"/>
    </location>
    <ligand>
        <name>L-glutamine</name>
        <dbReference type="ChEBI" id="CHEBI:58359"/>
    </ligand>
</feature>
<comment type="catalytic activity">
    <reaction evidence="8 9">
        <text>UTP + L-glutamine + ATP + H2O = CTP + L-glutamate + ADP + phosphate + 2 H(+)</text>
        <dbReference type="Rhea" id="RHEA:26426"/>
        <dbReference type="ChEBI" id="CHEBI:15377"/>
        <dbReference type="ChEBI" id="CHEBI:15378"/>
        <dbReference type="ChEBI" id="CHEBI:29985"/>
        <dbReference type="ChEBI" id="CHEBI:30616"/>
        <dbReference type="ChEBI" id="CHEBI:37563"/>
        <dbReference type="ChEBI" id="CHEBI:43474"/>
        <dbReference type="ChEBI" id="CHEBI:46398"/>
        <dbReference type="ChEBI" id="CHEBI:58359"/>
        <dbReference type="ChEBI" id="CHEBI:456216"/>
        <dbReference type="EC" id="6.3.4.2"/>
    </reaction>
</comment>
<feature type="binding site" evidence="9">
    <location>
        <begin position="195"/>
        <end position="200"/>
    </location>
    <ligand>
        <name>UTP</name>
        <dbReference type="ChEBI" id="CHEBI:46398"/>
    </ligand>
</feature>
<feature type="binding site" evidence="9">
    <location>
        <position position="148"/>
    </location>
    <ligand>
        <name>Mg(2+)</name>
        <dbReference type="ChEBI" id="CHEBI:18420"/>
    </ligand>
</feature>
<protein>
    <recommendedName>
        <fullName evidence="9">CTP synthase</fullName>
        <ecNumber evidence="9">6.3.4.2</ecNumber>
    </recommendedName>
    <alternativeName>
        <fullName evidence="9">Cytidine 5'-triphosphate synthase</fullName>
    </alternativeName>
    <alternativeName>
        <fullName evidence="9">Cytidine triphosphate synthetase</fullName>
        <shortName evidence="9">CTP synthetase</shortName>
        <shortName evidence="9">CTPS</shortName>
    </alternativeName>
    <alternativeName>
        <fullName evidence="9">UTP--ammonia ligase</fullName>
    </alternativeName>
</protein>
<comment type="function">
    <text evidence="9">Catalyzes the ATP-dependent amination of UTP to CTP with either L-glutamine or ammonia as the source of nitrogen. Regulates intracellular CTP levels through interactions with the four ribonucleotide triphosphates.</text>
</comment>
<name>A0ABR6VZT0_9BACT</name>
<comment type="caution">
    <text evidence="13">The sequence shown here is derived from an EMBL/GenBank/DDBJ whole genome shotgun (WGS) entry which is preliminary data.</text>
</comment>
<evidence type="ECO:0000256" key="3">
    <source>
        <dbReference type="ARBA" id="ARBA00022598"/>
    </source>
</evidence>
<keyword evidence="9" id="KW-0479">Metal-binding</keyword>
<accession>A0ABR6VZT0</accession>
<dbReference type="InterPro" id="IPR017456">
    <property type="entry name" value="CTP_synthase_N"/>
</dbReference>
<keyword evidence="7 9" id="KW-0665">Pyrimidine biosynthesis</keyword>
<dbReference type="PROSITE" id="PS51273">
    <property type="entry name" value="GATASE_TYPE_1"/>
    <property type="match status" value="1"/>
</dbReference>
<feature type="active site" evidence="9">
    <location>
        <position position="518"/>
    </location>
</feature>
<feature type="domain" description="Glutamine amidotransferase" evidence="11">
    <location>
        <begin position="310"/>
        <end position="535"/>
    </location>
</feature>
<dbReference type="HAMAP" id="MF_01227">
    <property type="entry name" value="PyrG"/>
    <property type="match status" value="1"/>
</dbReference>
<evidence type="ECO:0000256" key="6">
    <source>
        <dbReference type="ARBA" id="ARBA00022962"/>
    </source>
</evidence>
<comment type="caution">
    <text evidence="9">Lacks conserved residue(s) required for the propagation of feature annotation.</text>
</comment>
<evidence type="ECO:0000256" key="10">
    <source>
        <dbReference type="SAM" id="MobiDB-lite"/>
    </source>
</evidence>
<feature type="binding site" evidence="9">
    <location>
        <position position="78"/>
    </location>
    <ligand>
        <name>ATP</name>
        <dbReference type="ChEBI" id="CHEBI:30616"/>
    </ligand>
</feature>
<comment type="miscellaneous">
    <text evidence="9">CTPSs have evolved a hybrid strategy for distinguishing between UTP and CTP. The overlapping regions of the product feedback inhibitory and substrate sites recognize a common feature in both compounds, the triphosphate moiety. To differentiate isosteric substrate and product pyrimidine rings, an additional pocket far from the expected kinase/ligase catalytic site, specifically recognizes the cytosine and ribose portions of the product inhibitor.</text>
</comment>
<dbReference type="EC" id="6.3.4.2" evidence="9"/>
<keyword evidence="3 9" id="KW-0436">Ligase</keyword>
<gene>
    <name evidence="9" type="primary">pyrG</name>
    <name evidence="13" type="ORF">FH603_272</name>
</gene>
<feature type="binding site" evidence="9">
    <location>
        <position position="471"/>
    </location>
    <ligand>
        <name>L-glutamine</name>
        <dbReference type="ChEBI" id="CHEBI:58359"/>
    </ligand>
</feature>
<keyword evidence="5 9" id="KW-0067">ATP-binding</keyword>
<dbReference type="SUPFAM" id="SSF52540">
    <property type="entry name" value="P-loop containing nucleoside triphosphate hydrolases"/>
    <property type="match status" value="1"/>
</dbReference>
<comment type="subunit">
    <text evidence="9">Homotetramer.</text>
</comment>
<dbReference type="InterPro" id="IPR027417">
    <property type="entry name" value="P-loop_NTPase"/>
</dbReference>
<keyword evidence="6 9" id="KW-0315">Glutamine amidotransferase</keyword>
<dbReference type="Gene3D" id="3.40.50.880">
    <property type="match status" value="1"/>
</dbReference>
<keyword evidence="9" id="KW-0460">Magnesium</keyword>
<evidence type="ECO:0000256" key="7">
    <source>
        <dbReference type="ARBA" id="ARBA00022975"/>
    </source>
</evidence>
<dbReference type="NCBIfam" id="NF003792">
    <property type="entry name" value="PRK05380.1"/>
    <property type="match status" value="1"/>
</dbReference>
<evidence type="ECO:0000256" key="8">
    <source>
        <dbReference type="ARBA" id="ARBA00047781"/>
    </source>
</evidence>
<dbReference type="Proteomes" id="UP000700732">
    <property type="component" value="Unassembled WGS sequence"/>
</dbReference>
<evidence type="ECO:0000313" key="13">
    <source>
        <dbReference type="EMBL" id="MBC3789789.1"/>
    </source>
</evidence>
<comment type="catalytic activity">
    <reaction evidence="9">
        <text>UTP + NH4(+) + ATP = CTP + ADP + phosphate + 2 H(+)</text>
        <dbReference type="Rhea" id="RHEA:16597"/>
        <dbReference type="ChEBI" id="CHEBI:15378"/>
        <dbReference type="ChEBI" id="CHEBI:28938"/>
        <dbReference type="ChEBI" id="CHEBI:30616"/>
        <dbReference type="ChEBI" id="CHEBI:37563"/>
        <dbReference type="ChEBI" id="CHEBI:43474"/>
        <dbReference type="ChEBI" id="CHEBI:46398"/>
        <dbReference type="ChEBI" id="CHEBI:456216"/>
    </reaction>
</comment>
<reference evidence="13 14" key="1">
    <citation type="submission" date="2019-06" db="EMBL/GenBank/DDBJ databases">
        <title>Spirosoma utsteinense sp. nov. isolated from Antarctic ice-free soils.</title>
        <authorList>
            <person name="Tahon G."/>
        </authorList>
    </citation>
    <scope>NUCLEOTIDE SEQUENCE [LARGE SCALE GENOMIC DNA]</scope>
    <source>
        <strain evidence="13 14">LMG 31447</strain>
    </source>
</reference>
<feature type="binding site" evidence="9">
    <location>
        <position position="20"/>
    </location>
    <ligand>
        <name>UTP</name>
        <dbReference type="ChEBI" id="CHEBI:46398"/>
    </ligand>
</feature>
<comment type="similarity">
    <text evidence="2 9">Belongs to the CTP synthase family.</text>
</comment>
<keyword evidence="14" id="KW-1185">Reference proteome</keyword>
<dbReference type="InterPro" id="IPR017926">
    <property type="entry name" value="GATASE"/>
</dbReference>
<sequence>MAATGPKSAKYIFVTGGVTSSLGKGIIASSLAKLLQARGLTVTIQKFDPYINIDPGTLNPYEHGECYVTDDGAETDLDLGHYERFLNRPTSQANNITTGRIYNNVITRERRGDFLGKTVQVVPHITDEIKRNIRLLGNTGEYDIVITEIGGCVGDIESLPFVEAVRQLKFELGEKDTLVIHLTLVPYLQSAGELKTKPTQHSVRMLLENGVQPDIIACRTEHPLPQDIRRKIAQFCNVQVASVIEAIDAETIYDVPLLMQKERLDQRALYMLDLYNDKDADLDAWKAFLGRLKNPGETVTIGLVGKYVELHDAYKSIAESFIHAGATNECKVKLEWIQSETLADEHHCTEVLRELDGVLVAPGFGERGIEGKINAVRYVRENGIPFLGICLGMQMAVIEYARNVMGIEDAHSTEMEPHTPNPVISMMEAQKTVTDKGGTMRLGAYACKLKRDSKAHQVYGKNQVSERHRHRYEFNNDYLERFERAGMRPTGINPETGLVEIVELTNHPWFMGVQFHPELKSTVMNPHPLFVQFVRATLAYSQQKRTAPMPESTAGTPERTVETAEVVG</sequence>
<feature type="binding site" evidence="9">
    <location>
        <position position="231"/>
    </location>
    <ligand>
        <name>CTP</name>
        <dbReference type="ChEBI" id="CHEBI:37563"/>
        <note>allosteric inhibitor</note>
    </ligand>
</feature>
<evidence type="ECO:0000256" key="1">
    <source>
        <dbReference type="ARBA" id="ARBA00005171"/>
    </source>
</evidence>
<evidence type="ECO:0000256" key="4">
    <source>
        <dbReference type="ARBA" id="ARBA00022741"/>
    </source>
</evidence>
<feature type="binding site" evidence="9">
    <location>
        <begin position="21"/>
        <end position="26"/>
    </location>
    <ligand>
        <name>ATP</name>
        <dbReference type="ChEBI" id="CHEBI:30616"/>
    </ligand>
</feature>
<dbReference type="Pfam" id="PF06418">
    <property type="entry name" value="CTP_synth_N"/>
    <property type="match status" value="1"/>
</dbReference>
<dbReference type="Gene3D" id="3.40.50.300">
    <property type="entry name" value="P-loop containing nucleotide triphosphate hydrolases"/>
    <property type="match status" value="1"/>
</dbReference>
<feature type="domain" description="CTP synthase N-terminal" evidence="12">
    <location>
        <begin position="10"/>
        <end position="273"/>
    </location>
</feature>
<evidence type="ECO:0000256" key="2">
    <source>
        <dbReference type="ARBA" id="ARBA00007533"/>
    </source>
</evidence>